<dbReference type="InterPro" id="IPR003609">
    <property type="entry name" value="Pan_app"/>
</dbReference>
<keyword evidence="3" id="KW-1185">Reference proteome</keyword>
<proteinExistence type="predicted"/>
<feature type="domain" description="Apple" evidence="1">
    <location>
        <begin position="1"/>
        <end position="47"/>
    </location>
</feature>
<sequence length="130" mass="14703">MTEHPCLDLCLETPMCRGASFNSSFCTIYDCTDMADGNDTVFYQRLCDIDCERNVTQTCLNCGASIDCPTYFTQTTDVGISSDCMTECNSSIDCSVVRFFGMSFSCYSYNCTRLRLNWRNIAYRKTCNEG</sequence>
<dbReference type="PROSITE" id="PS50948">
    <property type="entry name" value="PAN"/>
    <property type="match status" value="1"/>
</dbReference>
<name>A0ABY7GB08_MYAAR</name>
<accession>A0ABY7GB08</accession>
<dbReference type="Proteomes" id="UP001164746">
    <property type="component" value="Chromosome 17"/>
</dbReference>
<protein>
    <recommendedName>
        <fullName evidence="1">Apple domain-containing protein</fullName>
    </recommendedName>
</protein>
<dbReference type="EMBL" id="CP111028">
    <property type="protein sequence ID" value="WAR30522.1"/>
    <property type="molecule type" value="Genomic_DNA"/>
</dbReference>
<evidence type="ECO:0000313" key="3">
    <source>
        <dbReference type="Proteomes" id="UP001164746"/>
    </source>
</evidence>
<evidence type="ECO:0000259" key="1">
    <source>
        <dbReference type="PROSITE" id="PS50948"/>
    </source>
</evidence>
<gene>
    <name evidence="2" type="ORF">MAR_033064</name>
</gene>
<organism evidence="2 3">
    <name type="scientific">Mya arenaria</name>
    <name type="common">Soft-shell clam</name>
    <dbReference type="NCBI Taxonomy" id="6604"/>
    <lineage>
        <taxon>Eukaryota</taxon>
        <taxon>Metazoa</taxon>
        <taxon>Spiralia</taxon>
        <taxon>Lophotrochozoa</taxon>
        <taxon>Mollusca</taxon>
        <taxon>Bivalvia</taxon>
        <taxon>Autobranchia</taxon>
        <taxon>Heteroconchia</taxon>
        <taxon>Euheterodonta</taxon>
        <taxon>Imparidentia</taxon>
        <taxon>Neoheterodontei</taxon>
        <taxon>Myida</taxon>
        <taxon>Myoidea</taxon>
        <taxon>Myidae</taxon>
        <taxon>Mya</taxon>
    </lineage>
</organism>
<evidence type="ECO:0000313" key="2">
    <source>
        <dbReference type="EMBL" id="WAR30522.1"/>
    </source>
</evidence>
<reference evidence="2" key="1">
    <citation type="submission" date="2022-11" db="EMBL/GenBank/DDBJ databases">
        <title>Centuries of genome instability and evolution in soft-shell clam transmissible cancer (bioRxiv).</title>
        <authorList>
            <person name="Hart S.F.M."/>
            <person name="Yonemitsu M.A."/>
            <person name="Giersch R.M."/>
            <person name="Beal B.F."/>
            <person name="Arriagada G."/>
            <person name="Davis B.W."/>
            <person name="Ostrander E.A."/>
            <person name="Goff S.P."/>
            <person name="Metzger M.J."/>
        </authorList>
    </citation>
    <scope>NUCLEOTIDE SEQUENCE</scope>
    <source>
        <strain evidence="2">MELC-2E11</strain>
        <tissue evidence="2">Siphon/mantle</tissue>
    </source>
</reference>